<accession>A0AAW1RY71</accession>
<dbReference type="AlphaFoldDB" id="A0AAW1RY71"/>
<comment type="caution">
    <text evidence="1">The sequence shown here is derived from an EMBL/GenBank/DDBJ whole genome shotgun (WGS) entry which is preliminary data.</text>
</comment>
<reference evidence="1 2" key="1">
    <citation type="journal article" date="2024" name="Nat. Commun.">
        <title>Phylogenomics reveals the evolutionary origins of lichenization in chlorophyte algae.</title>
        <authorList>
            <person name="Puginier C."/>
            <person name="Libourel C."/>
            <person name="Otte J."/>
            <person name="Skaloud P."/>
            <person name="Haon M."/>
            <person name="Grisel S."/>
            <person name="Petersen M."/>
            <person name="Berrin J.G."/>
            <person name="Delaux P.M."/>
            <person name="Dal Grande F."/>
            <person name="Keller J."/>
        </authorList>
    </citation>
    <scope>NUCLEOTIDE SEQUENCE [LARGE SCALE GENOMIC DNA]</scope>
    <source>
        <strain evidence="1 2">SAG 2145</strain>
    </source>
</reference>
<gene>
    <name evidence="1" type="ORF">WJX74_008305</name>
</gene>
<sequence length="192" mass="20586">MADAFRPAARQDSNDLQLSKPDGVCSSDICQAPLLEAQFLTWPGPSSLPAGGRSLVWVKLAHEQPLPASALVSMKQAIHNPAGIRTPGILYRPMRSHGQVVSSSSQGELLQQIVRTLGQGALEGLYSNHTAALCASVGYFWKMLGDLARPSCWSVEVREPEALQMNSSVRMKLPGIRADTPIAVNSDGVKPT</sequence>
<proteinExistence type="predicted"/>
<keyword evidence="2" id="KW-1185">Reference proteome</keyword>
<evidence type="ECO:0000313" key="1">
    <source>
        <dbReference type="EMBL" id="KAK9839040.1"/>
    </source>
</evidence>
<dbReference type="Proteomes" id="UP001438707">
    <property type="component" value="Unassembled WGS sequence"/>
</dbReference>
<organism evidence="1 2">
    <name type="scientific">Apatococcus lobatus</name>
    <dbReference type="NCBI Taxonomy" id="904363"/>
    <lineage>
        <taxon>Eukaryota</taxon>
        <taxon>Viridiplantae</taxon>
        <taxon>Chlorophyta</taxon>
        <taxon>core chlorophytes</taxon>
        <taxon>Trebouxiophyceae</taxon>
        <taxon>Chlorellales</taxon>
        <taxon>Chlorellaceae</taxon>
        <taxon>Apatococcus</taxon>
    </lineage>
</organism>
<dbReference type="EMBL" id="JALJOS010000005">
    <property type="protein sequence ID" value="KAK9839040.1"/>
    <property type="molecule type" value="Genomic_DNA"/>
</dbReference>
<evidence type="ECO:0000313" key="2">
    <source>
        <dbReference type="Proteomes" id="UP001438707"/>
    </source>
</evidence>
<name>A0AAW1RY71_9CHLO</name>
<protein>
    <submittedName>
        <fullName evidence="1">Uncharacterized protein</fullName>
    </submittedName>
</protein>